<name>A0A1B0B5X5_9MUSC</name>
<evidence type="ECO:0000313" key="9">
    <source>
        <dbReference type="EnsemblMetazoa" id="GPPI019971-PA"/>
    </source>
</evidence>
<keyword evidence="2" id="KW-0479">Metal-binding</keyword>
<reference evidence="9" key="2">
    <citation type="submission" date="2020-05" db="UniProtKB">
        <authorList>
            <consortium name="EnsemblMetazoa"/>
        </authorList>
    </citation>
    <scope>IDENTIFICATION</scope>
    <source>
        <strain evidence="9">IAEA</strain>
    </source>
</reference>
<dbReference type="AlphaFoldDB" id="A0A1B0B5X5"/>
<evidence type="ECO:0000256" key="7">
    <source>
        <dbReference type="PROSITE-ProRule" id="PRU00042"/>
    </source>
</evidence>
<dbReference type="PANTHER" id="PTHR24379:SF121">
    <property type="entry name" value="C2H2-TYPE DOMAIN-CONTAINING PROTEIN"/>
    <property type="match status" value="1"/>
</dbReference>
<dbReference type="FunFam" id="3.30.160.60:FF:000145">
    <property type="entry name" value="Zinc finger protein 574"/>
    <property type="match status" value="1"/>
</dbReference>
<evidence type="ECO:0000259" key="8">
    <source>
        <dbReference type="PROSITE" id="PS50157"/>
    </source>
</evidence>
<feature type="domain" description="C2H2-type" evidence="8">
    <location>
        <begin position="68"/>
        <end position="96"/>
    </location>
</feature>
<evidence type="ECO:0000256" key="2">
    <source>
        <dbReference type="ARBA" id="ARBA00022723"/>
    </source>
</evidence>
<keyword evidence="3" id="KW-0677">Repeat</keyword>
<reference evidence="10" key="1">
    <citation type="submission" date="2015-01" db="EMBL/GenBank/DDBJ databases">
        <authorList>
            <person name="Aksoy S."/>
            <person name="Warren W."/>
            <person name="Wilson R.K."/>
        </authorList>
    </citation>
    <scope>NUCLEOTIDE SEQUENCE [LARGE SCALE GENOMIC DNA]</scope>
    <source>
        <strain evidence="10">IAEA</strain>
    </source>
</reference>
<dbReference type="PROSITE" id="PS50157">
    <property type="entry name" value="ZINC_FINGER_C2H2_2"/>
    <property type="match status" value="2"/>
</dbReference>
<dbReference type="InterPro" id="IPR013087">
    <property type="entry name" value="Znf_C2H2_type"/>
</dbReference>
<dbReference type="PROSITE" id="PS00028">
    <property type="entry name" value="ZINC_FINGER_C2H2_1"/>
    <property type="match status" value="1"/>
</dbReference>
<keyword evidence="4 7" id="KW-0863">Zinc-finger</keyword>
<protein>
    <recommendedName>
        <fullName evidence="8">C2H2-type domain-containing protein</fullName>
    </recommendedName>
</protein>
<keyword evidence="6" id="KW-0539">Nucleus</keyword>
<evidence type="ECO:0000256" key="3">
    <source>
        <dbReference type="ARBA" id="ARBA00022737"/>
    </source>
</evidence>
<evidence type="ECO:0000313" key="10">
    <source>
        <dbReference type="Proteomes" id="UP000092460"/>
    </source>
</evidence>
<evidence type="ECO:0000256" key="6">
    <source>
        <dbReference type="ARBA" id="ARBA00023242"/>
    </source>
</evidence>
<dbReference type="STRING" id="67801.A0A1B0B5X5"/>
<comment type="subcellular location">
    <subcellularLocation>
        <location evidence="1">Nucleus</location>
    </subcellularLocation>
</comment>
<evidence type="ECO:0000256" key="5">
    <source>
        <dbReference type="ARBA" id="ARBA00022833"/>
    </source>
</evidence>
<keyword evidence="10" id="KW-1185">Reference proteome</keyword>
<evidence type="ECO:0000256" key="1">
    <source>
        <dbReference type="ARBA" id="ARBA00004123"/>
    </source>
</evidence>
<dbReference type="Proteomes" id="UP000092460">
    <property type="component" value="Unassembled WGS sequence"/>
</dbReference>
<proteinExistence type="predicted"/>
<organism evidence="9 10">
    <name type="scientific">Glossina palpalis gambiensis</name>
    <dbReference type="NCBI Taxonomy" id="67801"/>
    <lineage>
        <taxon>Eukaryota</taxon>
        <taxon>Metazoa</taxon>
        <taxon>Ecdysozoa</taxon>
        <taxon>Arthropoda</taxon>
        <taxon>Hexapoda</taxon>
        <taxon>Insecta</taxon>
        <taxon>Pterygota</taxon>
        <taxon>Neoptera</taxon>
        <taxon>Endopterygota</taxon>
        <taxon>Diptera</taxon>
        <taxon>Brachycera</taxon>
        <taxon>Muscomorpha</taxon>
        <taxon>Hippoboscoidea</taxon>
        <taxon>Glossinidae</taxon>
        <taxon>Glossina</taxon>
    </lineage>
</organism>
<dbReference type="EMBL" id="JXJN01008905">
    <property type="status" value="NOT_ANNOTATED_CDS"/>
    <property type="molecule type" value="Genomic_DNA"/>
</dbReference>
<dbReference type="Pfam" id="PF00096">
    <property type="entry name" value="zf-C2H2"/>
    <property type="match status" value="2"/>
</dbReference>
<feature type="domain" description="C2H2-type" evidence="8">
    <location>
        <begin position="40"/>
        <end position="67"/>
    </location>
</feature>
<evidence type="ECO:0000256" key="4">
    <source>
        <dbReference type="ARBA" id="ARBA00022771"/>
    </source>
</evidence>
<dbReference type="GO" id="GO:0008270">
    <property type="term" value="F:zinc ion binding"/>
    <property type="evidence" value="ECO:0007669"/>
    <property type="project" value="UniProtKB-KW"/>
</dbReference>
<dbReference type="SUPFAM" id="SSF57667">
    <property type="entry name" value="beta-beta-alpha zinc fingers"/>
    <property type="match status" value="2"/>
</dbReference>
<dbReference type="GO" id="GO:0005634">
    <property type="term" value="C:nucleus"/>
    <property type="evidence" value="ECO:0007669"/>
    <property type="project" value="UniProtKB-SubCell"/>
</dbReference>
<keyword evidence="5" id="KW-0862">Zinc</keyword>
<dbReference type="SMART" id="SM00355">
    <property type="entry name" value="ZnF_C2H2"/>
    <property type="match status" value="3"/>
</dbReference>
<dbReference type="VEuPathDB" id="VectorBase:GPPI019971"/>
<dbReference type="PANTHER" id="PTHR24379">
    <property type="entry name" value="KRAB AND ZINC FINGER DOMAIN-CONTAINING"/>
    <property type="match status" value="1"/>
</dbReference>
<dbReference type="Gene3D" id="3.30.160.60">
    <property type="entry name" value="Classic Zinc Finger"/>
    <property type="match status" value="2"/>
</dbReference>
<dbReference type="InterPro" id="IPR036236">
    <property type="entry name" value="Znf_C2H2_sf"/>
</dbReference>
<accession>A0A1B0B5X5</accession>
<sequence>MYDVNDTNIEHRCHICNKTSSIASALRTHIYHNHECARKFKCTLCEKAFKRAQDLREHTSVHTGEVLYTCPDCPMTFFSNANMYKHRQRLNRAEWEADRKKPIPPNIMGQAKQGSKLVQLKRSTVNNIAVITQFPNTDILQFKPSSESDENALTNSFYRNVEASICFYSGFILRGFFNN</sequence>
<dbReference type="EnsemblMetazoa" id="GPPI019971-RA">
    <property type="protein sequence ID" value="GPPI019971-PA"/>
    <property type="gene ID" value="GPPI019971"/>
</dbReference>